<feature type="region of interest" description="Disordered" evidence="1">
    <location>
        <begin position="28"/>
        <end position="58"/>
    </location>
</feature>
<sequence>MASELTAVIRPVESILLQTDDFPLHTNEFSEAIPPPAIDTDQRRATKDQSGKAKCRAGNDRRFEKKRADLSCLTNAPPLRESDYSVSTAPGSWLQLPRATIRIRARFPS</sequence>
<keyword evidence="3" id="KW-1185">Reference proteome</keyword>
<gene>
    <name evidence="2" type="ORF">AK830_g9695</name>
</gene>
<reference evidence="2 3" key="1">
    <citation type="submission" date="2015-09" db="EMBL/GenBank/DDBJ databases">
        <title>Draft genome of a European isolate of the apple canker pathogen Neonectria ditissima.</title>
        <authorList>
            <person name="Gomez-Cortecero A."/>
            <person name="Harrison R.J."/>
            <person name="Armitage A.D."/>
        </authorList>
    </citation>
    <scope>NUCLEOTIDE SEQUENCE [LARGE SCALE GENOMIC DNA]</scope>
    <source>
        <strain evidence="2 3">R09/05</strain>
    </source>
</reference>
<dbReference type="Proteomes" id="UP000050424">
    <property type="component" value="Unassembled WGS sequence"/>
</dbReference>
<proteinExistence type="predicted"/>
<dbReference type="AlphaFoldDB" id="A0A0P7B599"/>
<accession>A0A0P7B599</accession>
<feature type="compositionally biased region" description="Basic and acidic residues" evidence="1">
    <location>
        <begin position="40"/>
        <end position="58"/>
    </location>
</feature>
<protein>
    <submittedName>
        <fullName evidence="2">Uncharacterized protein</fullName>
    </submittedName>
</protein>
<dbReference type="EMBL" id="LKCW01000186">
    <property type="protein sequence ID" value="KPM36872.1"/>
    <property type="molecule type" value="Genomic_DNA"/>
</dbReference>
<comment type="caution">
    <text evidence="2">The sequence shown here is derived from an EMBL/GenBank/DDBJ whole genome shotgun (WGS) entry which is preliminary data.</text>
</comment>
<organism evidence="2 3">
    <name type="scientific">Neonectria ditissima</name>
    <dbReference type="NCBI Taxonomy" id="78410"/>
    <lineage>
        <taxon>Eukaryota</taxon>
        <taxon>Fungi</taxon>
        <taxon>Dikarya</taxon>
        <taxon>Ascomycota</taxon>
        <taxon>Pezizomycotina</taxon>
        <taxon>Sordariomycetes</taxon>
        <taxon>Hypocreomycetidae</taxon>
        <taxon>Hypocreales</taxon>
        <taxon>Nectriaceae</taxon>
        <taxon>Neonectria</taxon>
    </lineage>
</organism>
<name>A0A0P7B599_9HYPO</name>
<evidence type="ECO:0000256" key="1">
    <source>
        <dbReference type="SAM" id="MobiDB-lite"/>
    </source>
</evidence>
<evidence type="ECO:0000313" key="3">
    <source>
        <dbReference type="Proteomes" id="UP000050424"/>
    </source>
</evidence>
<evidence type="ECO:0000313" key="2">
    <source>
        <dbReference type="EMBL" id="KPM36872.1"/>
    </source>
</evidence>